<dbReference type="GO" id="GO:0055070">
    <property type="term" value="P:copper ion homeostasis"/>
    <property type="evidence" value="ECO:0007669"/>
    <property type="project" value="TreeGrafter"/>
</dbReference>
<keyword evidence="9 10" id="KW-0472">Membrane</keyword>
<keyword evidence="4 10" id="KW-0479">Metal-binding</keyword>
<proteinExistence type="inferred from homology"/>
<keyword evidence="14" id="KW-1185">Reference proteome</keyword>
<dbReference type="SUPFAM" id="SSF81660">
    <property type="entry name" value="Metal cation-transporting ATPase, ATP-binding domain N"/>
    <property type="match status" value="1"/>
</dbReference>
<feature type="transmembrane region" description="Helical" evidence="10">
    <location>
        <begin position="591"/>
        <end position="614"/>
    </location>
</feature>
<dbReference type="InterPro" id="IPR017969">
    <property type="entry name" value="Heavy-metal-associated_CS"/>
</dbReference>
<dbReference type="SUPFAM" id="SSF55008">
    <property type="entry name" value="HMA, heavy metal-associated domain"/>
    <property type="match status" value="1"/>
</dbReference>
<keyword evidence="6 10" id="KW-0067">ATP-binding</keyword>
<evidence type="ECO:0000256" key="2">
    <source>
        <dbReference type="ARBA" id="ARBA00006024"/>
    </source>
</evidence>
<reference evidence="13" key="1">
    <citation type="journal article" date="2021" name="J. Hered.">
        <title>Genome Assembly of Salicaceae Populus deltoides (Eastern Cottonwood) I-69 Based on Nanopore Sequencing and Hi-C Technologies.</title>
        <authorList>
            <person name="Bai S."/>
            <person name="Wu H."/>
            <person name="Zhang J."/>
            <person name="Pan Z."/>
            <person name="Zhao W."/>
            <person name="Li Z."/>
            <person name="Tong C."/>
        </authorList>
    </citation>
    <scope>NUCLEOTIDE SEQUENCE</scope>
    <source>
        <tissue evidence="13">Leaf</tissue>
    </source>
</reference>
<dbReference type="InterPro" id="IPR036163">
    <property type="entry name" value="HMA_dom_sf"/>
</dbReference>
<feature type="transmembrane region" description="Helical" evidence="10">
    <location>
        <begin position="237"/>
        <end position="256"/>
    </location>
</feature>
<dbReference type="PANTHER" id="PTHR43520">
    <property type="entry name" value="ATP7, ISOFORM B"/>
    <property type="match status" value="1"/>
</dbReference>
<dbReference type="NCBIfam" id="TIGR01494">
    <property type="entry name" value="ATPase_P-type"/>
    <property type="match status" value="2"/>
</dbReference>
<evidence type="ECO:0000313" key="13">
    <source>
        <dbReference type="EMBL" id="KAH8514627.1"/>
    </source>
</evidence>
<dbReference type="InterPro" id="IPR006121">
    <property type="entry name" value="HMA_dom"/>
</dbReference>
<evidence type="ECO:0000256" key="4">
    <source>
        <dbReference type="ARBA" id="ARBA00022723"/>
    </source>
</evidence>
<dbReference type="InterPro" id="IPR059000">
    <property type="entry name" value="ATPase_P-type_domA"/>
</dbReference>
<feature type="transmembrane region" description="Helical" evidence="10">
    <location>
        <begin position="626"/>
        <end position="653"/>
    </location>
</feature>
<feature type="transmembrane region" description="Helical" evidence="10">
    <location>
        <begin position="302"/>
        <end position="323"/>
    </location>
</feature>
<dbReference type="InterPro" id="IPR023214">
    <property type="entry name" value="HAD_sf"/>
</dbReference>
<gene>
    <name evidence="13" type="ORF">H0E87_007456</name>
</gene>
<feature type="transmembrane region" description="Helical" evidence="10">
    <location>
        <begin position="979"/>
        <end position="1003"/>
    </location>
</feature>
<dbReference type="GO" id="GO:0005507">
    <property type="term" value="F:copper ion binding"/>
    <property type="evidence" value="ECO:0007669"/>
    <property type="project" value="TreeGrafter"/>
</dbReference>
<dbReference type="FunFam" id="3.30.70.100:FF:000047">
    <property type="entry name" value="Copper-transporting ATPase PAA1, chloroplastic"/>
    <property type="match status" value="1"/>
</dbReference>
<dbReference type="Pfam" id="PF00702">
    <property type="entry name" value="Hydrolase"/>
    <property type="match status" value="1"/>
</dbReference>
<dbReference type="PRINTS" id="PR00119">
    <property type="entry name" value="CATATPASE"/>
</dbReference>
<evidence type="ECO:0000256" key="7">
    <source>
        <dbReference type="ARBA" id="ARBA00022967"/>
    </source>
</evidence>
<dbReference type="Pfam" id="PF00403">
    <property type="entry name" value="HMA"/>
    <property type="match status" value="1"/>
</dbReference>
<keyword evidence="7" id="KW-1278">Translocase</keyword>
<protein>
    <recommendedName>
        <fullName evidence="12">HMA domain-containing protein</fullName>
    </recommendedName>
</protein>
<dbReference type="PROSITE" id="PS50846">
    <property type="entry name" value="HMA_2"/>
    <property type="match status" value="1"/>
</dbReference>
<name>A0A8T2ZB09_POPDE</name>
<sequence>MESALAISATTVPLFILSKALNRHFTTNTTRSLLRISSTQLVTRRLSSIYSRNNDFLPSSPSLKGLRAGVPLVRLRLECVSSSAASFGTTSGGGGGGGEFGGGGGGSNGGDAESNSVAEAVGAEEAPVLSPDVIILDVGGMTCGGCAASVKRILESQSQVFSASVNLATETAIVRPVSEAKVVPNWQKQLGEALAKHLTSCGFISNLRDEGRDNVFKVFEKKMDEKRDRLKESGHQLAVSWALCAVCLLGHVSHIFATKASWIHVFHSVGFHLCLSLFTLLGPGRQLIHDGVKSLFKGAPNMNTLVGLGALSSFAVSSLAALVPKLVFDPFLKRILNMFKSRVARLYLAQDFVREFASPARCGFWSGHWSILGFLLEGSLEENNGYLAAEIIVLLAQNQQYYCGGSSDGTTGGSDDESDSTELVMGWKAFFEEPIMLIAFVLLGRNLEQRAKIKAASDMTGLLSVLPTKARLVVNGDATDLGSIVEVPCSSLSVGDQIVVLPGDRVPADGTVRAGRSTIDESSFTGEPLPVTKLPGSHVSAGSINLNGTLTIEVKRPGGETAMGDIVRLVEEAQSREAPVQRLADKVSGHFTYGVMAISAATFMFWSMFGTHILPAALNQGNPVSLALQLSCSVLVVACPCALGLATPTAVLVGTSLGATRGLLLRGGNVLEKFSMVNSVVFDKTGTLTIGRPVVTKVVSLGGMEITDSQLKPNATWSEVEVLKLAAGVESNTIHPVGKAIVEAAQAASCTSVKVTDGTFMEEPGSGAVATIENKVVSVGTLDWIQRHGVCENPFQEVEDIKNQSVVYVGVDNTLAGLIYFEDQIREDACHVVESLSCQGINVYMLSGDRKKNAEYVASLVGIPKDKVLSGVKPDEKKKFISELQKDQNIVAMVGDGINDAAALAESHVGVAMGEGVGAASEVSSIVLMGNRLSQVLDALELSRLTMKTVKQNLWWAFAYNIVGIPIAAGVLLPITGTILTPSIAGALMGFSSIGVMMNSLLLRLKFSSKQKKVHGAFPDPKIYLDSVLLDQKEKIKTPWSDSRWR</sequence>
<accession>A0A8T2ZB09</accession>
<evidence type="ECO:0000256" key="9">
    <source>
        <dbReference type="ARBA" id="ARBA00023136"/>
    </source>
</evidence>
<dbReference type="FunFam" id="3.40.1110.10:FF:000071">
    <property type="entry name" value="Copper-transporting ATPase PAA1 chloroplastic"/>
    <property type="match status" value="1"/>
</dbReference>
<dbReference type="Proteomes" id="UP000807159">
    <property type="component" value="Chromosome 3"/>
</dbReference>
<dbReference type="AlphaFoldDB" id="A0A8T2ZB09"/>
<dbReference type="InterPro" id="IPR027256">
    <property type="entry name" value="P-typ_ATPase_IB"/>
</dbReference>
<dbReference type="EMBL" id="JACEGQ020000003">
    <property type="protein sequence ID" value="KAH8514627.1"/>
    <property type="molecule type" value="Genomic_DNA"/>
</dbReference>
<dbReference type="InterPro" id="IPR036412">
    <property type="entry name" value="HAD-like_sf"/>
</dbReference>
<dbReference type="InterPro" id="IPR023299">
    <property type="entry name" value="ATPase_P-typ_cyto_dom_N"/>
</dbReference>
<evidence type="ECO:0000256" key="10">
    <source>
        <dbReference type="RuleBase" id="RU362081"/>
    </source>
</evidence>
<organism evidence="13 14">
    <name type="scientific">Populus deltoides</name>
    <name type="common">Eastern poplar</name>
    <name type="synonym">Eastern cottonwood</name>
    <dbReference type="NCBI Taxonomy" id="3696"/>
    <lineage>
        <taxon>Eukaryota</taxon>
        <taxon>Viridiplantae</taxon>
        <taxon>Streptophyta</taxon>
        <taxon>Embryophyta</taxon>
        <taxon>Tracheophyta</taxon>
        <taxon>Spermatophyta</taxon>
        <taxon>Magnoliopsida</taxon>
        <taxon>eudicotyledons</taxon>
        <taxon>Gunneridae</taxon>
        <taxon>Pentapetalae</taxon>
        <taxon>rosids</taxon>
        <taxon>fabids</taxon>
        <taxon>Malpighiales</taxon>
        <taxon>Salicaceae</taxon>
        <taxon>Saliceae</taxon>
        <taxon>Populus</taxon>
    </lineage>
</organism>
<dbReference type="SUPFAM" id="SSF81653">
    <property type="entry name" value="Calcium ATPase, transduction domain A"/>
    <property type="match status" value="1"/>
</dbReference>
<dbReference type="SFLD" id="SFLDG00002">
    <property type="entry name" value="C1.7:_P-type_atpase_like"/>
    <property type="match status" value="1"/>
</dbReference>
<dbReference type="PROSITE" id="PS00154">
    <property type="entry name" value="ATPASE_E1_E2"/>
    <property type="match status" value="1"/>
</dbReference>
<evidence type="ECO:0000259" key="12">
    <source>
        <dbReference type="PROSITE" id="PS50846"/>
    </source>
</evidence>
<dbReference type="GO" id="GO:0043682">
    <property type="term" value="F:P-type divalent copper transporter activity"/>
    <property type="evidence" value="ECO:0007669"/>
    <property type="project" value="TreeGrafter"/>
</dbReference>
<dbReference type="SFLD" id="SFLDS00003">
    <property type="entry name" value="Haloacid_Dehalogenase"/>
    <property type="match status" value="1"/>
</dbReference>
<dbReference type="GO" id="GO:0016020">
    <property type="term" value="C:membrane"/>
    <property type="evidence" value="ECO:0007669"/>
    <property type="project" value="UniProtKB-SubCell"/>
</dbReference>
<dbReference type="InterPro" id="IPR044492">
    <property type="entry name" value="P_typ_ATPase_HD_dom"/>
</dbReference>
<keyword evidence="5 10" id="KW-0547">Nucleotide-binding</keyword>
<feature type="domain" description="HMA" evidence="12">
    <location>
        <begin position="132"/>
        <end position="199"/>
    </location>
</feature>
<dbReference type="Gene3D" id="3.40.50.1000">
    <property type="entry name" value="HAD superfamily/HAD-like"/>
    <property type="match status" value="1"/>
</dbReference>
<dbReference type="GO" id="GO:0005524">
    <property type="term" value="F:ATP binding"/>
    <property type="evidence" value="ECO:0007669"/>
    <property type="project" value="UniProtKB-UniRule"/>
</dbReference>
<evidence type="ECO:0000256" key="5">
    <source>
        <dbReference type="ARBA" id="ARBA00022741"/>
    </source>
</evidence>
<feature type="region of interest" description="Disordered" evidence="11">
    <location>
        <begin position="85"/>
        <end position="118"/>
    </location>
</feature>
<dbReference type="SUPFAM" id="SSF56784">
    <property type="entry name" value="HAD-like"/>
    <property type="match status" value="1"/>
</dbReference>
<dbReference type="PANTHER" id="PTHR43520:SF22">
    <property type="entry name" value="COPPER-TRANSPORTING ATPASE PAA1, CHLOROPLASTIC"/>
    <property type="match status" value="1"/>
</dbReference>
<dbReference type="NCBIfam" id="TIGR01511">
    <property type="entry name" value="ATPase-IB1_Cu"/>
    <property type="match status" value="1"/>
</dbReference>
<keyword evidence="3 10" id="KW-0812">Transmembrane</keyword>
<dbReference type="Gene3D" id="3.30.70.100">
    <property type="match status" value="1"/>
</dbReference>
<dbReference type="NCBIfam" id="TIGR01525">
    <property type="entry name" value="ATPase-IB_hvy"/>
    <property type="match status" value="1"/>
</dbReference>
<comment type="caution">
    <text evidence="13">The sequence shown here is derived from an EMBL/GenBank/DDBJ whole genome shotgun (WGS) entry which is preliminary data.</text>
</comment>
<evidence type="ECO:0000256" key="6">
    <source>
        <dbReference type="ARBA" id="ARBA00022840"/>
    </source>
</evidence>
<dbReference type="CDD" id="cd00371">
    <property type="entry name" value="HMA"/>
    <property type="match status" value="1"/>
</dbReference>
<evidence type="ECO:0000256" key="1">
    <source>
        <dbReference type="ARBA" id="ARBA00004141"/>
    </source>
</evidence>
<dbReference type="GO" id="GO:0016887">
    <property type="term" value="F:ATP hydrolysis activity"/>
    <property type="evidence" value="ECO:0007669"/>
    <property type="project" value="InterPro"/>
</dbReference>
<feature type="transmembrane region" description="Helical" evidence="10">
    <location>
        <begin position="954"/>
        <end position="973"/>
    </location>
</feature>
<comment type="similarity">
    <text evidence="2 10">Belongs to the cation transport ATPase (P-type) (TC 3.A.3) family. Type IB subfamily.</text>
</comment>
<dbReference type="Gene3D" id="3.40.1110.10">
    <property type="entry name" value="Calcium-transporting ATPase, cytoplasmic domain N"/>
    <property type="match status" value="1"/>
</dbReference>
<dbReference type="InterPro" id="IPR023298">
    <property type="entry name" value="ATPase_P-typ_TM_dom_sf"/>
</dbReference>
<feature type="transmembrane region" description="Helical" evidence="10">
    <location>
        <begin position="262"/>
        <end position="281"/>
    </location>
</feature>
<evidence type="ECO:0000256" key="3">
    <source>
        <dbReference type="ARBA" id="ARBA00022692"/>
    </source>
</evidence>
<evidence type="ECO:0000256" key="8">
    <source>
        <dbReference type="ARBA" id="ARBA00022989"/>
    </source>
</evidence>
<dbReference type="SFLD" id="SFLDF00027">
    <property type="entry name" value="p-type_atpase"/>
    <property type="match status" value="1"/>
</dbReference>
<dbReference type="FunFam" id="2.70.150.10:FF:000002">
    <property type="entry name" value="Copper-transporting ATPase 1, putative"/>
    <property type="match status" value="1"/>
</dbReference>
<comment type="subcellular location">
    <subcellularLocation>
        <location evidence="1">Membrane</location>
        <topology evidence="1">Multi-pass membrane protein</topology>
    </subcellularLocation>
</comment>
<dbReference type="SUPFAM" id="SSF81665">
    <property type="entry name" value="Calcium ATPase, transmembrane domain M"/>
    <property type="match status" value="1"/>
</dbReference>
<feature type="compositionally biased region" description="Gly residues" evidence="11">
    <location>
        <begin position="90"/>
        <end position="109"/>
    </location>
</feature>
<keyword evidence="8 10" id="KW-1133">Transmembrane helix</keyword>
<dbReference type="InterPro" id="IPR001757">
    <property type="entry name" value="P_typ_ATPase"/>
</dbReference>
<dbReference type="InterPro" id="IPR018303">
    <property type="entry name" value="ATPase_P-typ_P_site"/>
</dbReference>
<dbReference type="Gene3D" id="2.70.150.10">
    <property type="entry name" value="Calcium-transporting ATPase, cytoplasmic transduction domain A"/>
    <property type="match status" value="1"/>
</dbReference>
<dbReference type="InterPro" id="IPR008250">
    <property type="entry name" value="ATPase_P-typ_transduc_dom_A_sf"/>
</dbReference>
<evidence type="ECO:0000256" key="11">
    <source>
        <dbReference type="SAM" id="MobiDB-lite"/>
    </source>
</evidence>
<dbReference type="PROSITE" id="PS01047">
    <property type="entry name" value="HMA_1"/>
    <property type="match status" value="1"/>
</dbReference>
<dbReference type="Pfam" id="PF00122">
    <property type="entry name" value="E1-E2_ATPase"/>
    <property type="match status" value="1"/>
</dbReference>
<evidence type="ECO:0000313" key="14">
    <source>
        <dbReference type="Proteomes" id="UP000807159"/>
    </source>
</evidence>